<dbReference type="SUPFAM" id="SSF47384">
    <property type="entry name" value="Homodimeric domain of signal transducing histidine kinase"/>
    <property type="match status" value="1"/>
</dbReference>
<dbReference type="Pfam" id="PF02518">
    <property type="entry name" value="HATPase_c"/>
    <property type="match status" value="1"/>
</dbReference>
<dbReference type="PANTHER" id="PTHR43065:SF10">
    <property type="entry name" value="PEROXIDE STRESS-ACTIVATED HISTIDINE KINASE MAK3"/>
    <property type="match status" value="1"/>
</dbReference>
<reference evidence="12 13" key="1">
    <citation type="submission" date="2024-09" db="EMBL/GenBank/DDBJ databases">
        <authorList>
            <person name="Sun Q."/>
            <person name="Mori K."/>
        </authorList>
    </citation>
    <scope>NUCLEOTIDE SEQUENCE [LARGE SCALE GENOMIC DNA]</scope>
    <source>
        <strain evidence="12 13">CCM 7904</strain>
    </source>
</reference>
<dbReference type="Gene3D" id="1.10.287.130">
    <property type="match status" value="1"/>
</dbReference>
<comment type="caution">
    <text evidence="12">The sequence shown here is derived from an EMBL/GenBank/DDBJ whole genome shotgun (WGS) entry which is preliminary data.</text>
</comment>
<keyword evidence="13" id="KW-1185">Reference proteome</keyword>
<dbReference type="CDD" id="cd00130">
    <property type="entry name" value="PAS"/>
    <property type="match status" value="2"/>
</dbReference>
<dbReference type="SMART" id="SM00387">
    <property type="entry name" value="HATPase_c"/>
    <property type="match status" value="1"/>
</dbReference>
<keyword evidence="7" id="KW-0067">ATP-binding</keyword>
<dbReference type="InterPro" id="IPR035965">
    <property type="entry name" value="PAS-like_dom_sf"/>
</dbReference>
<evidence type="ECO:0000256" key="8">
    <source>
        <dbReference type="ARBA" id="ARBA00023012"/>
    </source>
</evidence>
<keyword evidence="4" id="KW-0808">Transferase</keyword>
<dbReference type="InterPro" id="IPR005467">
    <property type="entry name" value="His_kinase_dom"/>
</dbReference>
<dbReference type="InterPro" id="IPR036097">
    <property type="entry name" value="HisK_dim/P_sf"/>
</dbReference>
<sequence>MKNLAATGQVSARASTVADVGLALLDGEGVVTVWDKGAEAITGWHPKDIIGRSFSLFLPPEAASQEVDTILGMVHKNGRHEVEGECRRREGEAFSGKLVISALGDGSGKHGGLAVVLRDLTAQVAVEDALRAREAHMRSVLDAIPDAMIVIDARGAIQSFSAAAVKQFGYEPDEVLGQNISLLMPEPYRSEHDDYLDRYARTGRRRVIGMGRVAMGQRKDGSTFPMELSVGEMQSAGQPFYTGFIRDLTERQKTEARLQELQSELVFMSRLSAMGEMASTLAHEINQPLTAITNYLRGCRRLVERMDGEQADMLRDALGLAGDQALRAGDVIRHLREFVARGEGQHRIESLPKLVEEASALALVGMREMGVQITIQIDPETRWVLADRIQIEQVILNLVRNAIEAMQECPRRELVISTHPGTEGGTAEVRVSDTGPGLASEVSARMFQPFVTTKEKGMGVGLSICRTIVEAHGGRIWTRPGPAGGAVFAFTLMLANHEEELDHDQ</sequence>
<dbReference type="PANTHER" id="PTHR43065">
    <property type="entry name" value="SENSOR HISTIDINE KINASE"/>
    <property type="match status" value="1"/>
</dbReference>
<evidence type="ECO:0000256" key="1">
    <source>
        <dbReference type="ARBA" id="ARBA00000085"/>
    </source>
</evidence>
<dbReference type="Pfam" id="PF00989">
    <property type="entry name" value="PAS"/>
    <property type="match status" value="2"/>
</dbReference>
<evidence type="ECO:0000256" key="2">
    <source>
        <dbReference type="ARBA" id="ARBA00012438"/>
    </source>
</evidence>
<keyword evidence="5" id="KW-0547">Nucleotide-binding</keyword>
<keyword evidence="8" id="KW-0902">Two-component regulatory system</keyword>
<dbReference type="SMART" id="SM00091">
    <property type="entry name" value="PAS"/>
    <property type="match status" value="2"/>
</dbReference>
<dbReference type="PRINTS" id="PR00344">
    <property type="entry name" value="BCTRLSENSOR"/>
</dbReference>
<evidence type="ECO:0000256" key="4">
    <source>
        <dbReference type="ARBA" id="ARBA00022679"/>
    </source>
</evidence>
<dbReference type="InterPro" id="IPR004358">
    <property type="entry name" value="Sig_transdc_His_kin-like_C"/>
</dbReference>
<dbReference type="Gene3D" id="3.30.450.20">
    <property type="entry name" value="PAS domain"/>
    <property type="match status" value="2"/>
</dbReference>
<organism evidence="12 13">
    <name type="scientific">Paracoccus rhizosphaerae</name>
    <dbReference type="NCBI Taxonomy" id="1133347"/>
    <lineage>
        <taxon>Bacteria</taxon>
        <taxon>Pseudomonadati</taxon>
        <taxon>Pseudomonadota</taxon>
        <taxon>Alphaproteobacteria</taxon>
        <taxon>Rhodobacterales</taxon>
        <taxon>Paracoccaceae</taxon>
        <taxon>Paracoccus</taxon>
    </lineage>
</organism>
<evidence type="ECO:0000313" key="13">
    <source>
        <dbReference type="Proteomes" id="UP001589795"/>
    </source>
</evidence>
<evidence type="ECO:0000259" key="9">
    <source>
        <dbReference type="PROSITE" id="PS50109"/>
    </source>
</evidence>
<dbReference type="InterPro" id="IPR013767">
    <property type="entry name" value="PAS_fold"/>
</dbReference>
<evidence type="ECO:0000256" key="3">
    <source>
        <dbReference type="ARBA" id="ARBA00022553"/>
    </source>
</evidence>
<dbReference type="Gene3D" id="6.10.250.2580">
    <property type="match status" value="1"/>
</dbReference>
<dbReference type="Pfam" id="PF00512">
    <property type="entry name" value="HisKA"/>
    <property type="match status" value="1"/>
</dbReference>
<evidence type="ECO:0000259" key="11">
    <source>
        <dbReference type="PROSITE" id="PS50113"/>
    </source>
</evidence>
<gene>
    <name evidence="12" type="ORF">ACFFIZ_09855</name>
</gene>
<dbReference type="InterPro" id="IPR000014">
    <property type="entry name" value="PAS"/>
</dbReference>
<name>A0ABV6CIT0_9RHOB</name>
<dbReference type="SUPFAM" id="SSF55785">
    <property type="entry name" value="PYP-like sensor domain (PAS domain)"/>
    <property type="match status" value="2"/>
</dbReference>
<evidence type="ECO:0000256" key="5">
    <source>
        <dbReference type="ARBA" id="ARBA00022741"/>
    </source>
</evidence>
<evidence type="ECO:0000256" key="7">
    <source>
        <dbReference type="ARBA" id="ARBA00022840"/>
    </source>
</evidence>
<dbReference type="SUPFAM" id="SSF55874">
    <property type="entry name" value="ATPase domain of HSP90 chaperone/DNA topoisomerase II/histidine kinase"/>
    <property type="match status" value="1"/>
</dbReference>
<dbReference type="PROSITE" id="PS50109">
    <property type="entry name" value="HIS_KIN"/>
    <property type="match status" value="1"/>
</dbReference>
<dbReference type="InterPro" id="IPR000700">
    <property type="entry name" value="PAS-assoc_C"/>
</dbReference>
<feature type="domain" description="PAS" evidence="10">
    <location>
        <begin position="22"/>
        <end position="77"/>
    </location>
</feature>
<dbReference type="Proteomes" id="UP001589795">
    <property type="component" value="Unassembled WGS sequence"/>
</dbReference>
<evidence type="ECO:0000313" key="12">
    <source>
        <dbReference type="EMBL" id="MFC0200612.1"/>
    </source>
</evidence>
<dbReference type="CDD" id="cd00082">
    <property type="entry name" value="HisKA"/>
    <property type="match status" value="1"/>
</dbReference>
<evidence type="ECO:0000256" key="6">
    <source>
        <dbReference type="ARBA" id="ARBA00022777"/>
    </source>
</evidence>
<feature type="domain" description="PAS" evidence="10">
    <location>
        <begin position="133"/>
        <end position="203"/>
    </location>
</feature>
<accession>A0ABV6CIT0</accession>
<dbReference type="RefSeq" id="WP_265507997.1">
    <property type="nucleotide sequence ID" value="NZ_JAOTBE010000051.1"/>
</dbReference>
<evidence type="ECO:0000259" key="10">
    <source>
        <dbReference type="PROSITE" id="PS50112"/>
    </source>
</evidence>
<dbReference type="InterPro" id="IPR036890">
    <property type="entry name" value="HATPase_C_sf"/>
</dbReference>
<dbReference type="SMART" id="SM00388">
    <property type="entry name" value="HisKA"/>
    <property type="match status" value="1"/>
</dbReference>
<proteinExistence type="predicted"/>
<feature type="domain" description="PAC" evidence="11">
    <location>
        <begin position="201"/>
        <end position="260"/>
    </location>
</feature>
<feature type="domain" description="PAC" evidence="11">
    <location>
        <begin position="80"/>
        <end position="132"/>
    </location>
</feature>
<dbReference type="NCBIfam" id="TIGR00229">
    <property type="entry name" value="sensory_box"/>
    <property type="match status" value="2"/>
</dbReference>
<feature type="domain" description="Histidine kinase" evidence="9">
    <location>
        <begin position="280"/>
        <end position="496"/>
    </location>
</feature>
<dbReference type="EMBL" id="JBHLWQ010000087">
    <property type="protein sequence ID" value="MFC0200612.1"/>
    <property type="molecule type" value="Genomic_DNA"/>
</dbReference>
<dbReference type="EC" id="2.7.13.3" evidence="2"/>
<comment type="catalytic activity">
    <reaction evidence="1">
        <text>ATP + protein L-histidine = ADP + protein N-phospho-L-histidine.</text>
        <dbReference type="EC" id="2.7.13.3"/>
    </reaction>
</comment>
<keyword evidence="6" id="KW-0418">Kinase</keyword>
<dbReference type="InterPro" id="IPR003661">
    <property type="entry name" value="HisK_dim/P_dom"/>
</dbReference>
<keyword evidence="3" id="KW-0597">Phosphoprotein</keyword>
<dbReference type="PROSITE" id="PS50113">
    <property type="entry name" value="PAC"/>
    <property type="match status" value="2"/>
</dbReference>
<dbReference type="PROSITE" id="PS50112">
    <property type="entry name" value="PAS"/>
    <property type="match status" value="2"/>
</dbReference>
<dbReference type="Gene3D" id="3.30.565.10">
    <property type="entry name" value="Histidine kinase-like ATPase, C-terminal domain"/>
    <property type="match status" value="1"/>
</dbReference>
<protein>
    <recommendedName>
        <fullName evidence="2">histidine kinase</fullName>
        <ecNumber evidence="2">2.7.13.3</ecNumber>
    </recommendedName>
</protein>
<dbReference type="InterPro" id="IPR003594">
    <property type="entry name" value="HATPase_dom"/>
</dbReference>